<gene>
    <name evidence="1" type="ORF">M125_1298</name>
</gene>
<dbReference type="EMBL" id="JGDB01000026">
    <property type="protein sequence ID" value="EXY91994.1"/>
    <property type="molecule type" value="Genomic_DNA"/>
</dbReference>
<evidence type="ECO:0000313" key="1">
    <source>
        <dbReference type="EMBL" id="EXY91994.1"/>
    </source>
</evidence>
<dbReference type="Proteomes" id="UP000020773">
    <property type="component" value="Unassembled WGS sequence"/>
</dbReference>
<reference evidence="1 2" key="1">
    <citation type="submission" date="2014-02" db="EMBL/GenBank/DDBJ databases">
        <authorList>
            <person name="Sears C."/>
            <person name="Carroll K."/>
            <person name="Sack B.R."/>
            <person name="Qadri F."/>
            <person name="Myers L.L."/>
            <person name="Chung G.-T."/>
            <person name="Escheverria P."/>
            <person name="Fraser C.M."/>
            <person name="Sadzewicz L."/>
            <person name="Shefchek K.A."/>
            <person name="Tallon L."/>
            <person name="Das S.P."/>
            <person name="Daugherty S."/>
            <person name="Mongodin E.F."/>
        </authorList>
    </citation>
    <scope>NUCLEOTIDE SEQUENCE [LARGE SCALE GENOMIC DNA]</scope>
    <source>
        <strain evidence="2">3998T(B)3</strain>
    </source>
</reference>
<evidence type="ECO:0000313" key="2">
    <source>
        <dbReference type="Proteomes" id="UP000020773"/>
    </source>
</evidence>
<organism evidence="1 2">
    <name type="scientific">Bacteroides fragilis str. 3998T(B)3</name>
    <dbReference type="NCBI Taxonomy" id="1339316"/>
    <lineage>
        <taxon>Bacteria</taxon>
        <taxon>Pseudomonadati</taxon>
        <taxon>Bacteroidota</taxon>
        <taxon>Bacteroidia</taxon>
        <taxon>Bacteroidales</taxon>
        <taxon>Bacteroidaceae</taxon>
        <taxon>Bacteroides</taxon>
    </lineage>
</organism>
<name>A0A015U594_BACFG</name>
<proteinExistence type="predicted"/>
<accession>A0A015U594</accession>
<protein>
    <submittedName>
        <fullName evidence="1">Uncharacterized protein</fullName>
    </submittedName>
</protein>
<comment type="caution">
    <text evidence="1">The sequence shown here is derived from an EMBL/GenBank/DDBJ whole genome shotgun (WGS) entry which is preliminary data.</text>
</comment>
<sequence length="47" mass="5264">MSVPIESNTRNHSQIYCSVIGEWRSGWFGNAIRTYGEILGACVNAKF</sequence>
<dbReference type="AlphaFoldDB" id="A0A015U594"/>